<dbReference type="EMBL" id="MU267615">
    <property type="protein sequence ID" value="KAH7914343.1"/>
    <property type="molecule type" value="Genomic_DNA"/>
</dbReference>
<evidence type="ECO:0000313" key="2">
    <source>
        <dbReference type="Proteomes" id="UP000790377"/>
    </source>
</evidence>
<protein>
    <submittedName>
        <fullName evidence="1">Uncharacterized protein</fullName>
    </submittedName>
</protein>
<comment type="caution">
    <text evidence="1">The sequence shown here is derived from an EMBL/GenBank/DDBJ whole genome shotgun (WGS) entry which is preliminary data.</text>
</comment>
<keyword evidence="2" id="KW-1185">Reference proteome</keyword>
<gene>
    <name evidence="1" type="ORF">BJ138DRAFT_1079712</name>
</gene>
<reference evidence="1" key="1">
    <citation type="journal article" date="2021" name="New Phytol.">
        <title>Evolutionary innovations through gain and loss of genes in the ectomycorrhizal Boletales.</title>
        <authorList>
            <person name="Wu G."/>
            <person name="Miyauchi S."/>
            <person name="Morin E."/>
            <person name="Kuo A."/>
            <person name="Drula E."/>
            <person name="Varga T."/>
            <person name="Kohler A."/>
            <person name="Feng B."/>
            <person name="Cao Y."/>
            <person name="Lipzen A."/>
            <person name="Daum C."/>
            <person name="Hundley H."/>
            <person name="Pangilinan J."/>
            <person name="Johnson J."/>
            <person name="Barry K."/>
            <person name="LaButti K."/>
            <person name="Ng V."/>
            <person name="Ahrendt S."/>
            <person name="Min B."/>
            <person name="Choi I.G."/>
            <person name="Park H."/>
            <person name="Plett J.M."/>
            <person name="Magnuson J."/>
            <person name="Spatafora J.W."/>
            <person name="Nagy L.G."/>
            <person name="Henrissat B."/>
            <person name="Grigoriev I.V."/>
            <person name="Yang Z.L."/>
            <person name="Xu J."/>
            <person name="Martin F.M."/>
        </authorList>
    </citation>
    <scope>NUCLEOTIDE SEQUENCE</scope>
    <source>
        <strain evidence="1">ATCC 28755</strain>
    </source>
</reference>
<dbReference type="Proteomes" id="UP000790377">
    <property type="component" value="Unassembled WGS sequence"/>
</dbReference>
<name>A0ACB8AMW2_9AGAM</name>
<sequence length="301" mass="33878">MRPSRPIPLNCQHQSSSRPHQSLRERQPSRRKRLSTLSVSSVFTRPAMPSKFNIIRASIYGAALLWTVICLAIAAHFQSLLVITDLTRFVPFAIFVCSASLLILTVLLGCSVLRNGNPISTRIELGCLGLLGTFWLALGAFLADSDSENADVECFASELDTDPIDIPGFSTDTYQAQYRVLEAFSLFNVILIWGFLLFLLGMTLRHHFRVNRRVWYISVTSYPWFGKGSSSGSKLPVPVSSRGRSKSRGRNYDDTEEKPSTWRYASRRGDTDYSVWTSQGHKVPARAHTVDKFKRNASPRR</sequence>
<accession>A0ACB8AMW2</accession>
<organism evidence="1 2">
    <name type="scientific">Hygrophoropsis aurantiaca</name>
    <dbReference type="NCBI Taxonomy" id="72124"/>
    <lineage>
        <taxon>Eukaryota</taxon>
        <taxon>Fungi</taxon>
        <taxon>Dikarya</taxon>
        <taxon>Basidiomycota</taxon>
        <taxon>Agaricomycotina</taxon>
        <taxon>Agaricomycetes</taxon>
        <taxon>Agaricomycetidae</taxon>
        <taxon>Boletales</taxon>
        <taxon>Coniophorineae</taxon>
        <taxon>Hygrophoropsidaceae</taxon>
        <taxon>Hygrophoropsis</taxon>
    </lineage>
</organism>
<evidence type="ECO:0000313" key="1">
    <source>
        <dbReference type="EMBL" id="KAH7914343.1"/>
    </source>
</evidence>
<proteinExistence type="predicted"/>